<gene>
    <name evidence="1" type="ORF">GXY80_03635</name>
</gene>
<accession>A0A971S0V5</accession>
<evidence type="ECO:0000313" key="2">
    <source>
        <dbReference type="Proteomes" id="UP000777265"/>
    </source>
</evidence>
<dbReference type="Proteomes" id="UP000777265">
    <property type="component" value="Unassembled WGS sequence"/>
</dbReference>
<dbReference type="EMBL" id="JAAYEE010000066">
    <property type="protein sequence ID" value="NLW34562.1"/>
    <property type="molecule type" value="Genomic_DNA"/>
</dbReference>
<name>A0A971S0V5_9BACT</name>
<comment type="caution">
    <text evidence="1">The sequence shown here is derived from an EMBL/GenBank/DDBJ whole genome shotgun (WGS) entry which is preliminary data.</text>
</comment>
<dbReference type="AlphaFoldDB" id="A0A971S0V5"/>
<evidence type="ECO:0000313" key="1">
    <source>
        <dbReference type="EMBL" id="NLW34562.1"/>
    </source>
</evidence>
<sequence length="260" mass="28243">MGHIRLGNLPRTRKWQQVVALIEGGAGTAQIANATITAAEDGFRLAAEDKGLVETVWLLTQLPLAAKSDNFAEALQSNGIDVSDSPSLMEVIGAFSDAIDRKLANNGGRTDLGEMAQMAASETMTQIIGTRTQSLFGTTPDDVTNAFSKLATNKQFSIFARDFFSRLTNKCLDYFVSRAVAHHIGEGRRFRTLAQQGEFTKALGTHSREAARIVEEFSGGWFSKTNWEKKGISRQDAAGFAHVAMKKIVAELKEGARTDG</sequence>
<protein>
    <submittedName>
        <fullName evidence="1">Uncharacterized protein</fullName>
    </submittedName>
</protein>
<organism evidence="1 2">
    <name type="scientific">Syntrophorhabdus aromaticivorans</name>
    <dbReference type="NCBI Taxonomy" id="328301"/>
    <lineage>
        <taxon>Bacteria</taxon>
        <taxon>Pseudomonadati</taxon>
        <taxon>Thermodesulfobacteriota</taxon>
        <taxon>Syntrophorhabdia</taxon>
        <taxon>Syntrophorhabdales</taxon>
        <taxon>Syntrophorhabdaceae</taxon>
        <taxon>Syntrophorhabdus</taxon>
    </lineage>
</organism>
<reference evidence="1" key="2">
    <citation type="submission" date="2020-01" db="EMBL/GenBank/DDBJ databases">
        <authorList>
            <person name="Campanaro S."/>
        </authorList>
    </citation>
    <scope>NUCLEOTIDE SEQUENCE</scope>
    <source>
        <strain evidence="1">AS06rmzACSIP_7</strain>
    </source>
</reference>
<reference evidence="1" key="1">
    <citation type="journal article" date="2020" name="Biotechnol. Biofuels">
        <title>New insights from the biogas microbiome by comprehensive genome-resolved metagenomics of nearly 1600 species originating from multiple anaerobic digesters.</title>
        <authorList>
            <person name="Campanaro S."/>
            <person name="Treu L."/>
            <person name="Rodriguez-R L.M."/>
            <person name="Kovalovszki A."/>
            <person name="Ziels R.M."/>
            <person name="Maus I."/>
            <person name="Zhu X."/>
            <person name="Kougias P.G."/>
            <person name="Basile A."/>
            <person name="Luo G."/>
            <person name="Schluter A."/>
            <person name="Konstantinidis K.T."/>
            <person name="Angelidaki I."/>
        </authorList>
    </citation>
    <scope>NUCLEOTIDE SEQUENCE</scope>
    <source>
        <strain evidence="1">AS06rmzACSIP_7</strain>
    </source>
</reference>
<proteinExistence type="predicted"/>